<accession>X1TCV2</accession>
<gene>
    <name evidence="1" type="ORF">S12H4_36117</name>
</gene>
<organism evidence="1">
    <name type="scientific">marine sediment metagenome</name>
    <dbReference type="NCBI Taxonomy" id="412755"/>
    <lineage>
        <taxon>unclassified sequences</taxon>
        <taxon>metagenomes</taxon>
        <taxon>ecological metagenomes</taxon>
    </lineage>
</organism>
<feature type="non-terminal residue" evidence="1">
    <location>
        <position position="1"/>
    </location>
</feature>
<dbReference type="EMBL" id="BARW01021510">
    <property type="protein sequence ID" value="GAI89196.1"/>
    <property type="molecule type" value="Genomic_DNA"/>
</dbReference>
<name>X1TCV2_9ZZZZ</name>
<sequence length="76" mass="8677">WTPYGCANVDFRAGATAGYYEGSAAWYVKYQVYRFTFANIPPGVYRLLSTCELYRDGTLVKTYWRNVDTGQTITVV</sequence>
<protein>
    <submittedName>
        <fullName evidence="1">Uncharacterized protein</fullName>
    </submittedName>
</protein>
<proteinExistence type="predicted"/>
<dbReference type="AlphaFoldDB" id="X1TCV2"/>
<reference evidence="1" key="1">
    <citation type="journal article" date="2014" name="Front. Microbiol.">
        <title>High frequency of phylogenetically diverse reductive dehalogenase-homologous genes in deep subseafloor sedimentary metagenomes.</title>
        <authorList>
            <person name="Kawai M."/>
            <person name="Futagami T."/>
            <person name="Toyoda A."/>
            <person name="Takaki Y."/>
            <person name="Nishi S."/>
            <person name="Hori S."/>
            <person name="Arai W."/>
            <person name="Tsubouchi T."/>
            <person name="Morono Y."/>
            <person name="Uchiyama I."/>
            <person name="Ito T."/>
            <person name="Fujiyama A."/>
            <person name="Inagaki F."/>
            <person name="Takami H."/>
        </authorList>
    </citation>
    <scope>NUCLEOTIDE SEQUENCE</scope>
    <source>
        <strain evidence="1">Expedition CK06-06</strain>
    </source>
</reference>
<evidence type="ECO:0000313" key="1">
    <source>
        <dbReference type="EMBL" id="GAI89196.1"/>
    </source>
</evidence>
<comment type="caution">
    <text evidence="1">The sequence shown here is derived from an EMBL/GenBank/DDBJ whole genome shotgun (WGS) entry which is preliminary data.</text>
</comment>